<dbReference type="OMA" id="LYKHSAF"/>
<dbReference type="EMBL" id="PPUQ01000002">
    <property type="protein sequence ID" value="RDC41032.1"/>
    <property type="molecule type" value="Genomic_DNA"/>
</dbReference>
<dbReference type="EMBL" id="PPTU01000012">
    <property type="protein sequence ID" value="RDB69739.1"/>
    <property type="molecule type" value="Genomic_DNA"/>
</dbReference>
<dbReference type="EMBL" id="PPTX01000020">
    <property type="protein sequence ID" value="RDB76906.1"/>
    <property type="molecule type" value="Genomic_DNA"/>
</dbReference>
<gene>
    <name evidence="4" type="ORF">C1853_02755</name>
    <name evidence="3" type="ORF">C1872_12095</name>
    <name evidence="2" type="ORF">C1875_08815</name>
</gene>
<sequence>MISRCGLMQKKDGMGMEEFKDYWLNVHGPIASKMANLRKYDQHVVVDAEHRHAIGRGSVVIDGYSELQFDSYGDMVEGVESLHGEGANDVPMFANPHCQILVLAKREVIRIPEYLRGRKLIKRVSFLGRADGVTSEQFVKEWWNVHDRLVQTVPGCVGYNQDLVIDRIDGGVSVPYEELPVEGVVEMWFETKEAFDEYYASPEFARASAHSSEFIGAINTYLTETYPVALPSA</sequence>
<dbReference type="NCBIfam" id="TIGR02118">
    <property type="entry name" value="EthD family reductase"/>
    <property type="match status" value="2"/>
</dbReference>
<feature type="domain" description="EthD" evidence="1">
    <location>
        <begin position="11"/>
        <end position="96"/>
    </location>
</feature>
<dbReference type="Pfam" id="PF07110">
    <property type="entry name" value="EthD"/>
    <property type="match status" value="2"/>
</dbReference>
<evidence type="ECO:0000259" key="1">
    <source>
        <dbReference type="Pfam" id="PF07110"/>
    </source>
</evidence>
<comment type="caution">
    <text evidence="3">The sequence shown here is derived from an EMBL/GenBank/DDBJ whole genome shotgun (WGS) entry which is preliminary data.</text>
</comment>
<dbReference type="InterPro" id="IPR009799">
    <property type="entry name" value="EthD_dom"/>
</dbReference>
<evidence type="ECO:0000313" key="3">
    <source>
        <dbReference type="EMBL" id="RDB76906.1"/>
    </source>
</evidence>
<protein>
    <submittedName>
        <fullName evidence="3">EthD family reductase</fullName>
    </submittedName>
</protein>
<dbReference type="Gene3D" id="3.30.70.100">
    <property type="match status" value="2"/>
</dbReference>
<evidence type="ECO:0000313" key="7">
    <source>
        <dbReference type="Proteomes" id="UP000253970"/>
    </source>
</evidence>
<dbReference type="RefSeq" id="WP_015759933.1">
    <property type="nucleotide sequence ID" value="NZ_AP031442.1"/>
</dbReference>
<dbReference type="Proteomes" id="UP000253970">
    <property type="component" value="Unassembled WGS sequence"/>
</dbReference>
<accession>A0A369MR42</accession>
<evidence type="ECO:0000313" key="5">
    <source>
        <dbReference type="Proteomes" id="UP000253752"/>
    </source>
</evidence>
<dbReference type="SUPFAM" id="SSF54909">
    <property type="entry name" value="Dimeric alpha+beta barrel"/>
    <property type="match status" value="2"/>
</dbReference>
<organism evidence="3 5">
    <name type="scientific">Eggerthella lenta</name>
    <name type="common">Eubacterium lentum</name>
    <dbReference type="NCBI Taxonomy" id="84112"/>
    <lineage>
        <taxon>Bacteria</taxon>
        <taxon>Bacillati</taxon>
        <taxon>Actinomycetota</taxon>
        <taxon>Coriobacteriia</taxon>
        <taxon>Eggerthellales</taxon>
        <taxon>Eggerthellaceae</taxon>
        <taxon>Eggerthella</taxon>
    </lineage>
</organism>
<dbReference type="InterPro" id="IPR011008">
    <property type="entry name" value="Dimeric_a/b-barrel"/>
</dbReference>
<feature type="domain" description="EthD" evidence="1">
    <location>
        <begin position="131"/>
        <end position="215"/>
    </location>
</feature>
<dbReference type="AlphaFoldDB" id="A0A369MR42"/>
<name>A0A369MR42_EGGLN</name>
<dbReference type="Proteomes" id="UP000253915">
    <property type="component" value="Unassembled WGS sequence"/>
</dbReference>
<evidence type="ECO:0000313" key="2">
    <source>
        <dbReference type="EMBL" id="RDB69739.1"/>
    </source>
</evidence>
<dbReference type="GO" id="GO:0016491">
    <property type="term" value="F:oxidoreductase activity"/>
    <property type="evidence" value="ECO:0007669"/>
    <property type="project" value="InterPro"/>
</dbReference>
<reference evidence="5 6" key="1">
    <citation type="journal article" date="2018" name="Elife">
        <title>Discovery and characterization of a prevalent human gut bacterial enzyme sufficient for the inactivation of a family of plant toxins.</title>
        <authorList>
            <person name="Koppel N."/>
            <person name="Bisanz J.E."/>
            <person name="Pandelia M.E."/>
            <person name="Turnbaugh P.J."/>
            <person name="Balskus E.P."/>
        </authorList>
    </citation>
    <scope>NUCLEOTIDE SEQUENCE [LARGE SCALE GENOMIC DNA]</scope>
    <source>
        <strain evidence="4 6">16A</strain>
        <strain evidence="3 5">MR1 #12</strain>
        <strain evidence="2 7">W1 BHI 6</strain>
    </source>
</reference>
<dbReference type="Proteomes" id="UP000253752">
    <property type="component" value="Unassembled WGS sequence"/>
</dbReference>
<dbReference type="GeneID" id="69509824"/>
<proteinExistence type="predicted"/>
<evidence type="ECO:0000313" key="4">
    <source>
        <dbReference type="EMBL" id="RDC41032.1"/>
    </source>
</evidence>
<evidence type="ECO:0000313" key="6">
    <source>
        <dbReference type="Proteomes" id="UP000253915"/>
    </source>
</evidence>